<dbReference type="Gene3D" id="3.20.180.10">
    <property type="entry name" value="PNP-oxidase-like"/>
    <property type="match status" value="1"/>
</dbReference>
<protein>
    <recommendedName>
        <fullName evidence="2">DUF2470 domain-containing protein</fullName>
    </recommendedName>
</protein>
<feature type="transmembrane region" description="Helical" evidence="1">
    <location>
        <begin position="113"/>
        <end position="138"/>
    </location>
</feature>
<dbReference type="InterPro" id="IPR019595">
    <property type="entry name" value="DUF2470"/>
</dbReference>
<name>A0AAD9FX35_PAPLA</name>
<keyword evidence="1" id="KW-0812">Transmembrane</keyword>
<dbReference type="InterPro" id="IPR037119">
    <property type="entry name" value="Haem_oxidase_HugZ-like_sf"/>
</dbReference>
<evidence type="ECO:0000313" key="3">
    <source>
        <dbReference type="EMBL" id="KAK1927829.1"/>
    </source>
</evidence>
<evidence type="ECO:0000256" key="1">
    <source>
        <dbReference type="SAM" id="Phobius"/>
    </source>
</evidence>
<dbReference type="EMBL" id="JAODAN010000001">
    <property type="protein sequence ID" value="KAK1927829.1"/>
    <property type="molecule type" value="Genomic_DNA"/>
</dbReference>
<evidence type="ECO:0000313" key="4">
    <source>
        <dbReference type="Proteomes" id="UP001182556"/>
    </source>
</evidence>
<gene>
    <name evidence="3" type="ORF">DB88DRAFT_470424</name>
</gene>
<proteinExistence type="predicted"/>
<feature type="transmembrane region" description="Helical" evidence="1">
    <location>
        <begin position="150"/>
        <end position="168"/>
    </location>
</feature>
<reference evidence="3" key="1">
    <citation type="submission" date="2023-02" db="EMBL/GenBank/DDBJ databases">
        <title>Identification and recombinant expression of a fungal hydrolase from Papiliotrema laurentii that hydrolyzes apple cutin and clears colloidal polyester polyurethane.</title>
        <authorList>
            <consortium name="DOE Joint Genome Institute"/>
            <person name="Roman V.A."/>
            <person name="Bojanowski C."/>
            <person name="Crable B.R."/>
            <person name="Wagner D.N."/>
            <person name="Hung C.S."/>
            <person name="Nadeau L.J."/>
            <person name="Schratz L."/>
            <person name="Haridas S."/>
            <person name="Pangilinan J."/>
            <person name="Lipzen A."/>
            <person name="Na H."/>
            <person name="Yan M."/>
            <person name="Ng V."/>
            <person name="Grigoriev I.V."/>
            <person name="Spatafora J.W."/>
            <person name="Barlow D."/>
            <person name="Biffinger J."/>
            <person name="Kelley-Loughnane N."/>
            <person name="Varaljay V.A."/>
            <person name="Crookes-Goodson W.J."/>
        </authorList>
    </citation>
    <scope>NUCLEOTIDE SEQUENCE</scope>
    <source>
        <strain evidence="3">5307AH</strain>
    </source>
</reference>
<keyword evidence="1" id="KW-1133">Transmembrane helix</keyword>
<sequence>MSMAAPPEQEIYTLMSDFNNRPDHLIAIIKHRLNVPGELGYLHLAQIDPEGRYARVFYHPPPAHKEVELRIPFDPPVRNNQEIKERLFAWRAEAIQHFRPPRSPVVDYYSPPALFPFTIPVVLLLSVLLFTLVGWGHYAELFREKIREKLGIYIIPTAGIFAGLMHLVVEPLYMIMQVRKHKTPAAAAWKWVLTVAVLGFAGINEWAECLEYERISFIYSKTDVGAIAPKIAAGKEKRE</sequence>
<accession>A0AAD9FX35</accession>
<dbReference type="AlphaFoldDB" id="A0AAD9FX35"/>
<dbReference type="Proteomes" id="UP001182556">
    <property type="component" value="Unassembled WGS sequence"/>
</dbReference>
<feature type="domain" description="DUF2470" evidence="2">
    <location>
        <begin position="21"/>
        <end position="88"/>
    </location>
</feature>
<keyword evidence="4" id="KW-1185">Reference proteome</keyword>
<dbReference type="Pfam" id="PF10615">
    <property type="entry name" value="DUF2470"/>
    <property type="match status" value="1"/>
</dbReference>
<comment type="caution">
    <text evidence="3">The sequence shown here is derived from an EMBL/GenBank/DDBJ whole genome shotgun (WGS) entry which is preliminary data.</text>
</comment>
<evidence type="ECO:0000259" key="2">
    <source>
        <dbReference type="Pfam" id="PF10615"/>
    </source>
</evidence>
<organism evidence="3 4">
    <name type="scientific">Papiliotrema laurentii</name>
    <name type="common">Cryptococcus laurentii</name>
    <dbReference type="NCBI Taxonomy" id="5418"/>
    <lineage>
        <taxon>Eukaryota</taxon>
        <taxon>Fungi</taxon>
        <taxon>Dikarya</taxon>
        <taxon>Basidiomycota</taxon>
        <taxon>Agaricomycotina</taxon>
        <taxon>Tremellomycetes</taxon>
        <taxon>Tremellales</taxon>
        <taxon>Rhynchogastremaceae</taxon>
        <taxon>Papiliotrema</taxon>
    </lineage>
</organism>
<keyword evidence="1" id="KW-0472">Membrane</keyword>